<evidence type="ECO:0000313" key="3">
    <source>
        <dbReference type="EMBL" id="VDK28291.1"/>
    </source>
</evidence>
<dbReference type="AlphaFoldDB" id="A0A183CVR1"/>
<keyword evidence="4" id="KW-1185">Reference proteome</keyword>
<protein>
    <submittedName>
        <fullName evidence="5">Peptidylamidoglycolate lyase</fullName>
    </submittedName>
</protein>
<dbReference type="Gene3D" id="2.120.10.30">
    <property type="entry name" value="TolB, C-terminal domain"/>
    <property type="match status" value="1"/>
</dbReference>
<dbReference type="OrthoDB" id="10018185at2759"/>
<name>A0A183CVR1_9BILA</name>
<dbReference type="PANTHER" id="PTHR10680:SF36">
    <property type="entry name" value="PEPTIDYL-ALPHA-HYDROXYGLYCINE ALPHA-AMIDATING LYASE 1"/>
    <property type="match status" value="1"/>
</dbReference>
<evidence type="ECO:0000256" key="2">
    <source>
        <dbReference type="ARBA" id="ARBA00023180"/>
    </source>
</evidence>
<accession>A0A183CVR1</accession>
<organism evidence="5">
    <name type="scientific">Gongylonema pulchrum</name>
    <dbReference type="NCBI Taxonomy" id="637853"/>
    <lineage>
        <taxon>Eukaryota</taxon>
        <taxon>Metazoa</taxon>
        <taxon>Ecdysozoa</taxon>
        <taxon>Nematoda</taxon>
        <taxon>Chromadorea</taxon>
        <taxon>Rhabditida</taxon>
        <taxon>Spirurina</taxon>
        <taxon>Spiruromorpha</taxon>
        <taxon>Spiruroidea</taxon>
        <taxon>Gongylonematidae</taxon>
        <taxon>Gongylonema</taxon>
    </lineage>
</organism>
<reference evidence="3 4" key="2">
    <citation type="submission" date="2018-11" db="EMBL/GenBank/DDBJ databases">
        <authorList>
            <consortium name="Pathogen Informatics"/>
        </authorList>
    </citation>
    <scope>NUCLEOTIDE SEQUENCE [LARGE SCALE GENOMIC DNA]</scope>
</reference>
<dbReference type="SUPFAM" id="SSF101898">
    <property type="entry name" value="NHL repeat"/>
    <property type="match status" value="1"/>
</dbReference>
<reference evidence="5" key="1">
    <citation type="submission" date="2016-06" db="UniProtKB">
        <authorList>
            <consortium name="WormBaseParasite"/>
        </authorList>
    </citation>
    <scope>IDENTIFICATION</scope>
</reference>
<evidence type="ECO:0000313" key="5">
    <source>
        <dbReference type="WBParaSite" id="GPUH_0000055201-mRNA-1"/>
    </source>
</evidence>
<evidence type="ECO:0000313" key="4">
    <source>
        <dbReference type="Proteomes" id="UP000271098"/>
    </source>
</evidence>
<proteinExistence type="predicted"/>
<sequence>MRSNEENIHRSFDERNRFNASAGPIKNATVYVIDPRSGKVVDEFGKGSFYMPHGLAVDGSDNIWLTDIALHQAIFQFRLSGEIFILGNLLHNNLYFFSINRQQLTDLLEIRLDFVLLCIFCADKKCAF</sequence>
<gene>
    <name evidence="3" type="ORF">GPUH_LOCUS552</name>
</gene>
<keyword evidence="2" id="KW-0325">Glycoprotein</keyword>
<keyword evidence="1" id="KW-0732">Signal</keyword>
<dbReference type="PANTHER" id="PTHR10680">
    <property type="entry name" value="PEPTIDYL-GLYCINE ALPHA-AMIDATING MONOOXYGENASE"/>
    <property type="match status" value="1"/>
</dbReference>
<dbReference type="InterPro" id="IPR011042">
    <property type="entry name" value="6-blade_b-propeller_TolB-like"/>
</dbReference>
<dbReference type="Proteomes" id="UP000271098">
    <property type="component" value="Unassembled WGS sequence"/>
</dbReference>
<evidence type="ECO:0000256" key="1">
    <source>
        <dbReference type="ARBA" id="ARBA00022729"/>
    </source>
</evidence>
<dbReference type="GO" id="GO:0005576">
    <property type="term" value="C:extracellular region"/>
    <property type="evidence" value="ECO:0007669"/>
    <property type="project" value="TreeGrafter"/>
</dbReference>
<dbReference type="WBParaSite" id="GPUH_0000055201-mRNA-1">
    <property type="protein sequence ID" value="GPUH_0000055201-mRNA-1"/>
    <property type="gene ID" value="GPUH_0000055201"/>
</dbReference>
<dbReference type="EMBL" id="UYRT01000511">
    <property type="protein sequence ID" value="VDK28291.1"/>
    <property type="molecule type" value="Genomic_DNA"/>
</dbReference>